<comment type="caution">
    <text evidence="1">The sequence shown here is derived from an EMBL/GenBank/DDBJ whole genome shotgun (WGS) entry which is preliminary data.</text>
</comment>
<organism evidence="1 2">
    <name type="scientific">Albula glossodonta</name>
    <name type="common">roundjaw bonefish</name>
    <dbReference type="NCBI Taxonomy" id="121402"/>
    <lineage>
        <taxon>Eukaryota</taxon>
        <taxon>Metazoa</taxon>
        <taxon>Chordata</taxon>
        <taxon>Craniata</taxon>
        <taxon>Vertebrata</taxon>
        <taxon>Euteleostomi</taxon>
        <taxon>Actinopterygii</taxon>
        <taxon>Neopterygii</taxon>
        <taxon>Teleostei</taxon>
        <taxon>Albuliformes</taxon>
        <taxon>Albulidae</taxon>
        <taxon>Albula</taxon>
    </lineage>
</organism>
<protein>
    <submittedName>
        <fullName evidence="1">Uncharacterized protein</fullName>
    </submittedName>
</protein>
<sequence length="268" mass="29998">DRFQEATLSAPDNSLRAQGGCRAWVLCGRQRGTSLDESSGHPPAFQKLESMWGYCTTQDYSVSQKPKKGIPLVTFLILKIMLHVYVKRNNYISQRRFRLGRFRIRTEYIPGSEGGASSSDPCLLPDFLYVAELVAGDASEAARDPMQRFMTVGRRAVPHDSYLGPERIERGDRTRQRLSGVRQTKASRNCSAGPAARIHAVVISRAQTQNKEFPDKLRFDESETICGEKFTKVLLGVPGYSKGTPSVFGGFILSTTMDWLMGMLLLFY</sequence>
<evidence type="ECO:0000313" key="2">
    <source>
        <dbReference type="Proteomes" id="UP000824540"/>
    </source>
</evidence>
<reference evidence="1" key="1">
    <citation type="thesis" date="2021" institute="BYU ScholarsArchive" country="Provo, UT, USA">
        <title>Applications of and Algorithms for Genome Assembly and Genomic Analyses with an Emphasis on Marine Teleosts.</title>
        <authorList>
            <person name="Pickett B.D."/>
        </authorList>
    </citation>
    <scope>NUCLEOTIDE SEQUENCE</scope>
    <source>
        <strain evidence="1">HI-2016</strain>
    </source>
</reference>
<proteinExistence type="predicted"/>
<dbReference type="Proteomes" id="UP000824540">
    <property type="component" value="Unassembled WGS sequence"/>
</dbReference>
<feature type="non-terminal residue" evidence="1">
    <location>
        <position position="1"/>
    </location>
</feature>
<dbReference type="EMBL" id="JAFBMS010000005">
    <property type="protein sequence ID" value="KAG9352435.1"/>
    <property type="molecule type" value="Genomic_DNA"/>
</dbReference>
<keyword evidence="2" id="KW-1185">Reference proteome</keyword>
<dbReference type="AlphaFoldDB" id="A0A8T2PIV3"/>
<accession>A0A8T2PIV3</accession>
<gene>
    <name evidence="1" type="ORF">JZ751_020849</name>
</gene>
<name>A0A8T2PIV3_9TELE</name>
<evidence type="ECO:0000313" key="1">
    <source>
        <dbReference type="EMBL" id="KAG9352435.1"/>
    </source>
</evidence>